<gene>
    <name evidence="1" type="ORF">RAE03_11955</name>
</gene>
<proteinExistence type="predicted"/>
<reference evidence="1" key="1">
    <citation type="submission" date="2023-08" db="EMBL/GenBank/DDBJ databases">
        <title>Genomic characterization of the C. tuberculostearicum species complex, a ubiquitous member of the human skin microbiome.</title>
        <authorList>
            <person name="Ahmed N."/>
            <person name="Deming C."/>
            <person name="Conlan S."/>
            <person name="Segre J."/>
        </authorList>
    </citation>
    <scope>NUCLEOTIDE SEQUENCE</scope>
    <source>
        <strain evidence="1">CTNIH22</strain>
    </source>
</reference>
<feature type="non-terminal residue" evidence="1">
    <location>
        <position position="63"/>
    </location>
</feature>
<dbReference type="EMBL" id="JAVBIB010000030">
    <property type="protein sequence ID" value="MDV2420468.1"/>
    <property type="molecule type" value="Genomic_DNA"/>
</dbReference>
<evidence type="ECO:0000313" key="2">
    <source>
        <dbReference type="Proteomes" id="UP001185706"/>
    </source>
</evidence>
<evidence type="ECO:0000313" key="1">
    <source>
        <dbReference type="EMBL" id="MDV2420468.1"/>
    </source>
</evidence>
<protein>
    <submittedName>
        <fullName evidence="1">Uncharacterized protein</fullName>
    </submittedName>
</protein>
<organism evidence="1 2">
    <name type="scientific">Corynebacterium tuberculostearicum</name>
    <dbReference type="NCBI Taxonomy" id="38304"/>
    <lineage>
        <taxon>Bacteria</taxon>
        <taxon>Bacillati</taxon>
        <taxon>Actinomycetota</taxon>
        <taxon>Actinomycetes</taxon>
        <taxon>Mycobacteriales</taxon>
        <taxon>Corynebacteriaceae</taxon>
        <taxon>Corynebacterium</taxon>
    </lineage>
</organism>
<name>A0AAE4NNI2_9CORY</name>
<dbReference type="RefSeq" id="WP_316993908.1">
    <property type="nucleotide sequence ID" value="NZ_JAVBIB010000030.1"/>
</dbReference>
<dbReference type="AlphaFoldDB" id="A0AAE4NNI2"/>
<sequence>MRTASAVFPHGVIGNTTVFGTVILGSSPGGEADFCSPLTGVFAGCGLFFYLNRVALATFGDLR</sequence>
<dbReference type="Proteomes" id="UP001185706">
    <property type="component" value="Unassembled WGS sequence"/>
</dbReference>
<comment type="caution">
    <text evidence="1">The sequence shown here is derived from an EMBL/GenBank/DDBJ whole genome shotgun (WGS) entry which is preliminary data.</text>
</comment>
<accession>A0AAE4NNI2</accession>